<reference evidence="1" key="1">
    <citation type="journal article" date="2020" name="Nature">
        <title>Giant virus diversity and host interactions through global metagenomics.</title>
        <authorList>
            <person name="Schulz F."/>
            <person name="Roux S."/>
            <person name="Paez-Espino D."/>
            <person name="Jungbluth S."/>
            <person name="Walsh D.A."/>
            <person name="Denef V.J."/>
            <person name="McMahon K.D."/>
            <person name="Konstantinidis K.T."/>
            <person name="Eloe-Fadrosh E.A."/>
            <person name="Kyrpides N.C."/>
            <person name="Woyke T."/>
        </authorList>
    </citation>
    <scope>NUCLEOTIDE SEQUENCE</scope>
    <source>
        <strain evidence="1">GVMAG-M-3300021079-18</strain>
    </source>
</reference>
<name>A0A6C0CGP2_9ZZZZ</name>
<organism evidence="1">
    <name type="scientific">viral metagenome</name>
    <dbReference type="NCBI Taxonomy" id="1070528"/>
    <lineage>
        <taxon>unclassified sequences</taxon>
        <taxon>metagenomes</taxon>
        <taxon>organismal metagenomes</taxon>
    </lineage>
</organism>
<protein>
    <submittedName>
        <fullName evidence="1">Uncharacterized protein</fullName>
    </submittedName>
</protein>
<evidence type="ECO:0000313" key="1">
    <source>
        <dbReference type="EMBL" id="QHT03427.1"/>
    </source>
</evidence>
<dbReference type="EMBL" id="MN739411">
    <property type="protein sequence ID" value="QHT03427.1"/>
    <property type="molecule type" value="Genomic_DNA"/>
</dbReference>
<accession>A0A6C0CGP2</accession>
<sequence>MILVEIAFCIGLGKYFWDRHKSSMVVGLLSALLVPKTDPGKHSKATRTASNTLLISYTYGSETHELVLPVRKRPLKWTSCVADMGGDVRQDVTELVKPRAGPYGDFFGIKLSAGQICRGASALYFMDAKGDLILSLE</sequence>
<proteinExistence type="predicted"/>
<dbReference type="AlphaFoldDB" id="A0A6C0CGP2"/>